<keyword evidence="1" id="KW-1277">Toxin-antitoxin system</keyword>
<sequence>MGEWKEMWGMRNRIAHGYALTDGRLLRTTAERDVPTLLTRLAAELT</sequence>
<dbReference type="Proteomes" id="UP000323565">
    <property type="component" value="Chromosome"/>
</dbReference>
<evidence type="ECO:0000256" key="1">
    <source>
        <dbReference type="ARBA" id="ARBA00022649"/>
    </source>
</evidence>
<reference evidence="4 5" key="1">
    <citation type="submission" date="2019-08" db="EMBL/GenBank/DDBJ databases">
        <title>Dermacoccus abyssi strain HZAU 226, whole genome Nanopore sequencing project.</title>
        <authorList>
            <person name="Guo A."/>
            <person name="Zhang X."/>
            <person name="Ruan Y."/>
            <person name="Liu W."/>
            <person name="Chen Q."/>
            <person name="Gu L."/>
        </authorList>
    </citation>
    <scope>NUCLEOTIDE SEQUENCE [LARGE SCALE GENOMIC DNA]</scope>
    <source>
        <strain evidence="4 5">HZAU 226</strain>
    </source>
</reference>
<accession>A0ABX5Z684</accession>
<dbReference type="InterPro" id="IPR008201">
    <property type="entry name" value="HepT-like"/>
</dbReference>
<evidence type="ECO:0000313" key="4">
    <source>
        <dbReference type="EMBL" id="QEH92228.1"/>
    </source>
</evidence>
<dbReference type="EMBL" id="CP043031">
    <property type="protein sequence ID" value="QEH92228.1"/>
    <property type="molecule type" value="Genomic_DNA"/>
</dbReference>
<proteinExistence type="predicted"/>
<name>A0ABX5Z684_9MICO</name>
<evidence type="ECO:0000256" key="3">
    <source>
        <dbReference type="ARBA" id="ARBA00022801"/>
    </source>
</evidence>
<protein>
    <submittedName>
        <fullName evidence="4">DUF86 domain-containing protein</fullName>
    </submittedName>
</protein>
<dbReference type="Pfam" id="PF01934">
    <property type="entry name" value="HepT-like"/>
    <property type="match status" value="1"/>
</dbReference>
<gene>
    <name evidence="4" type="ORF">FV141_00740</name>
</gene>
<keyword evidence="5" id="KW-1185">Reference proteome</keyword>
<keyword evidence="2" id="KW-0540">Nuclease</keyword>
<organism evidence="4 5">
    <name type="scientific">Dermacoccus abyssi</name>
    <dbReference type="NCBI Taxonomy" id="322596"/>
    <lineage>
        <taxon>Bacteria</taxon>
        <taxon>Bacillati</taxon>
        <taxon>Actinomycetota</taxon>
        <taxon>Actinomycetes</taxon>
        <taxon>Micrococcales</taxon>
        <taxon>Dermacoccaceae</taxon>
        <taxon>Dermacoccus</taxon>
    </lineage>
</organism>
<keyword evidence="3" id="KW-0378">Hydrolase</keyword>
<evidence type="ECO:0000256" key="2">
    <source>
        <dbReference type="ARBA" id="ARBA00022722"/>
    </source>
</evidence>
<evidence type="ECO:0000313" key="5">
    <source>
        <dbReference type="Proteomes" id="UP000323565"/>
    </source>
</evidence>